<protein>
    <submittedName>
        <fullName evidence="4">Universal stress family protein</fullName>
    </submittedName>
</protein>
<dbReference type="PANTHER" id="PTHR46268">
    <property type="entry name" value="STRESS RESPONSE PROTEIN NHAX"/>
    <property type="match status" value="1"/>
</dbReference>
<dbReference type="OrthoDB" id="3213322at2"/>
<dbReference type="EMBL" id="LDQC01000009">
    <property type="protein sequence ID" value="KTR10386.1"/>
    <property type="molecule type" value="Genomic_DNA"/>
</dbReference>
<sequence>MIIKGPDTPSIIIGVQAGQARDVLDVAAALAKRLGAGMVCVTADPSLLSTGSRTDGSAIIEPIDPDTADTSPRELPEADRALVEEIAAGHGVPVEVRTLVGDPARALAAAADERDAVMIVVGTRTGRRRTAEFFNGSVAARLTHQQHRPVLVVPTNPVGFDDPLPWDA</sequence>
<dbReference type="InterPro" id="IPR014729">
    <property type="entry name" value="Rossmann-like_a/b/a_fold"/>
</dbReference>
<feature type="region of interest" description="Disordered" evidence="2">
    <location>
        <begin position="53"/>
        <end position="73"/>
    </location>
</feature>
<dbReference type="Pfam" id="PF00582">
    <property type="entry name" value="Usp"/>
    <property type="match status" value="1"/>
</dbReference>
<comment type="similarity">
    <text evidence="1">Belongs to the universal stress protein A family.</text>
</comment>
<evidence type="ECO:0000313" key="5">
    <source>
        <dbReference type="Proteomes" id="UP000078252"/>
    </source>
</evidence>
<name>A0A175S118_9MICO</name>
<dbReference type="CDD" id="cd00293">
    <property type="entry name" value="USP-like"/>
    <property type="match status" value="1"/>
</dbReference>
<evidence type="ECO:0000313" key="4">
    <source>
        <dbReference type="EMBL" id="KTR10386.1"/>
    </source>
</evidence>
<dbReference type="Gene3D" id="3.40.50.620">
    <property type="entry name" value="HUPs"/>
    <property type="match status" value="1"/>
</dbReference>
<comment type="caution">
    <text evidence="4">The sequence shown here is derived from an EMBL/GenBank/DDBJ whole genome shotgun (WGS) entry which is preliminary data.</text>
</comment>
<reference evidence="4 5" key="1">
    <citation type="journal article" date="2016" name="Front. Microbiol.">
        <title>Genomic Resource of Rice Seed Associated Bacteria.</title>
        <authorList>
            <person name="Midha S."/>
            <person name="Bansal K."/>
            <person name="Sharma S."/>
            <person name="Kumar N."/>
            <person name="Patil P.P."/>
            <person name="Chaudhry V."/>
            <person name="Patil P.B."/>
        </authorList>
    </citation>
    <scope>NUCLEOTIDE SEQUENCE [LARGE SCALE GENOMIC DNA]</scope>
    <source>
        <strain evidence="4 5">NS184</strain>
    </source>
</reference>
<evidence type="ECO:0000256" key="1">
    <source>
        <dbReference type="ARBA" id="ARBA00008791"/>
    </source>
</evidence>
<proteinExistence type="inferred from homology"/>
<organism evidence="4 5">
    <name type="scientific">Curtobacterium luteum</name>
    <dbReference type="NCBI Taxonomy" id="33881"/>
    <lineage>
        <taxon>Bacteria</taxon>
        <taxon>Bacillati</taxon>
        <taxon>Actinomycetota</taxon>
        <taxon>Actinomycetes</taxon>
        <taxon>Micrococcales</taxon>
        <taxon>Microbacteriaceae</taxon>
        <taxon>Curtobacterium</taxon>
    </lineage>
</organism>
<evidence type="ECO:0000259" key="3">
    <source>
        <dbReference type="Pfam" id="PF00582"/>
    </source>
</evidence>
<dbReference type="PANTHER" id="PTHR46268:SF6">
    <property type="entry name" value="UNIVERSAL STRESS PROTEIN UP12"/>
    <property type="match status" value="1"/>
</dbReference>
<dbReference type="STRING" id="33881.NS184_01670"/>
<dbReference type="InterPro" id="IPR006016">
    <property type="entry name" value="UspA"/>
</dbReference>
<evidence type="ECO:0000256" key="2">
    <source>
        <dbReference type="SAM" id="MobiDB-lite"/>
    </source>
</evidence>
<feature type="domain" description="UspA" evidence="3">
    <location>
        <begin position="11"/>
        <end position="154"/>
    </location>
</feature>
<accession>A0A175S118</accession>
<gene>
    <name evidence="4" type="ORF">NS184_01670</name>
</gene>
<dbReference type="SUPFAM" id="SSF52402">
    <property type="entry name" value="Adenine nucleotide alpha hydrolases-like"/>
    <property type="match status" value="1"/>
</dbReference>
<dbReference type="PATRIC" id="fig|33881.3.peg.3381"/>
<dbReference type="Proteomes" id="UP000078252">
    <property type="component" value="Unassembled WGS sequence"/>
</dbReference>
<dbReference type="AlphaFoldDB" id="A0A175S118"/>